<evidence type="ECO:0000256" key="2">
    <source>
        <dbReference type="ARBA" id="ARBA00023026"/>
    </source>
</evidence>
<feature type="domain" description="LysM" evidence="4">
    <location>
        <begin position="843"/>
        <end position="889"/>
    </location>
</feature>
<evidence type="ECO:0000256" key="3">
    <source>
        <dbReference type="SAM" id="MobiDB-lite"/>
    </source>
</evidence>
<dbReference type="InterPro" id="IPR036779">
    <property type="entry name" value="LysM_dom_sf"/>
</dbReference>
<dbReference type="InterPro" id="IPR052210">
    <property type="entry name" value="LysM1-like"/>
</dbReference>
<keyword evidence="2" id="KW-0843">Virulence</keyword>
<proteinExistence type="predicted"/>
<reference evidence="5 6" key="1">
    <citation type="journal article" date="2021" name="Environ. Microbiol.">
        <title>Gene family expansions and transcriptome signatures uncover fungal adaptations to wood decay.</title>
        <authorList>
            <person name="Hage H."/>
            <person name="Miyauchi S."/>
            <person name="Viragh M."/>
            <person name="Drula E."/>
            <person name="Min B."/>
            <person name="Chaduli D."/>
            <person name="Navarro D."/>
            <person name="Favel A."/>
            <person name="Norest M."/>
            <person name="Lesage-Meessen L."/>
            <person name="Balint B."/>
            <person name="Merenyi Z."/>
            <person name="de Eugenio L."/>
            <person name="Morin E."/>
            <person name="Martinez A.T."/>
            <person name="Baldrian P."/>
            <person name="Stursova M."/>
            <person name="Martinez M.J."/>
            <person name="Novotny C."/>
            <person name="Magnuson J.K."/>
            <person name="Spatafora J.W."/>
            <person name="Maurice S."/>
            <person name="Pangilinan J."/>
            <person name="Andreopoulos W."/>
            <person name="LaButti K."/>
            <person name="Hundley H."/>
            <person name="Na H."/>
            <person name="Kuo A."/>
            <person name="Barry K."/>
            <person name="Lipzen A."/>
            <person name="Henrissat B."/>
            <person name="Riley R."/>
            <person name="Ahrendt S."/>
            <person name="Nagy L.G."/>
            <person name="Grigoriev I.V."/>
            <person name="Martin F."/>
            <person name="Rosso M.N."/>
        </authorList>
    </citation>
    <scope>NUCLEOTIDE SEQUENCE [LARGE SCALE GENOMIC DNA]</scope>
    <source>
        <strain evidence="5 6">CIRM-BRFM 1785</strain>
    </source>
</reference>
<feature type="domain" description="LysM" evidence="4">
    <location>
        <begin position="629"/>
        <end position="675"/>
    </location>
</feature>
<feature type="domain" description="LysM" evidence="4">
    <location>
        <begin position="300"/>
        <end position="346"/>
    </location>
</feature>
<dbReference type="GeneID" id="72009357"/>
<feature type="domain" description="LysM" evidence="4">
    <location>
        <begin position="701"/>
        <end position="747"/>
    </location>
</feature>
<accession>A0ABQ8JZC3</accession>
<dbReference type="RefSeq" id="XP_047772873.1">
    <property type="nucleotide sequence ID" value="XM_047928625.1"/>
</dbReference>
<keyword evidence="1" id="KW-0147">Chitin-binding</keyword>
<evidence type="ECO:0000259" key="4">
    <source>
        <dbReference type="PROSITE" id="PS51782"/>
    </source>
</evidence>
<feature type="region of interest" description="Disordered" evidence="3">
    <location>
        <begin position="419"/>
        <end position="438"/>
    </location>
</feature>
<dbReference type="Gene3D" id="3.10.350.10">
    <property type="entry name" value="LysM domain"/>
    <property type="match status" value="8"/>
</dbReference>
<name>A0ABQ8JZC3_9APHY</name>
<gene>
    <name evidence="5" type="ORF">C8Q71DRAFT_888911</name>
</gene>
<dbReference type="CDD" id="cd00118">
    <property type="entry name" value="LysM"/>
    <property type="match status" value="7"/>
</dbReference>
<feature type="domain" description="LysM" evidence="4">
    <location>
        <begin position="557"/>
        <end position="601"/>
    </location>
</feature>
<dbReference type="PANTHER" id="PTHR34997:SF1">
    <property type="entry name" value="PEPTIDOGLYCAN-BINDING LYSIN DOMAIN"/>
    <property type="match status" value="1"/>
</dbReference>
<feature type="domain" description="LysM" evidence="4">
    <location>
        <begin position="446"/>
        <end position="492"/>
    </location>
</feature>
<dbReference type="Pfam" id="PF01476">
    <property type="entry name" value="LysM"/>
    <property type="match status" value="8"/>
</dbReference>
<keyword evidence="6" id="KW-1185">Reference proteome</keyword>
<comment type="caution">
    <text evidence="5">The sequence shown here is derived from an EMBL/GenBank/DDBJ whole genome shotgun (WGS) entry which is preliminary data.</text>
</comment>
<feature type="domain" description="LysM" evidence="4">
    <location>
        <begin position="756"/>
        <end position="801"/>
    </location>
</feature>
<protein>
    <recommendedName>
        <fullName evidence="4">LysM domain-containing protein</fullName>
    </recommendedName>
</protein>
<dbReference type="InterPro" id="IPR018392">
    <property type="entry name" value="LysM"/>
</dbReference>
<dbReference type="SMART" id="SM00257">
    <property type="entry name" value="LysM"/>
    <property type="match status" value="9"/>
</dbReference>
<evidence type="ECO:0000313" key="6">
    <source>
        <dbReference type="Proteomes" id="UP000814176"/>
    </source>
</evidence>
<organism evidence="5 6">
    <name type="scientific">Rhodofomes roseus</name>
    <dbReference type="NCBI Taxonomy" id="34475"/>
    <lineage>
        <taxon>Eukaryota</taxon>
        <taxon>Fungi</taxon>
        <taxon>Dikarya</taxon>
        <taxon>Basidiomycota</taxon>
        <taxon>Agaricomycotina</taxon>
        <taxon>Agaricomycetes</taxon>
        <taxon>Polyporales</taxon>
        <taxon>Rhodofomes</taxon>
    </lineage>
</organism>
<dbReference type="Proteomes" id="UP000814176">
    <property type="component" value="Unassembled WGS sequence"/>
</dbReference>
<dbReference type="SUPFAM" id="SSF54106">
    <property type="entry name" value="LysM domain"/>
    <property type="match status" value="6"/>
</dbReference>
<dbReference type="EMBL" id="JADCUA010000039">
    <property type="protein sequence ID" value="KAH9829399.1"/>
    <property type="molecule type" value="Genomic_DNA"/>
</dbReference>
<dbReference type="PANTHER" id="PTHR34997">
    <property type="entry name" value="AM15"/>
    <property type="match status" value="1"/>
</dbReference>
<evidence type="ECO:0000256" key="1">
    <source>
        <dbReference type="ARBA" id="ARBA00022669"/>
    </source>
</evidence>
<dbReference type="PROSITE" id="PS51782">
    <property type="entry name" value="LYSM"/>
    <property type="match status" value="8"/>
</dbReference>
<evidence type="ECO:0000313" key="5">
    <source>
        <dbReference type="EMBL" id="KAH9829399.1"/>
    </source>
</evidence>
<feature type="domain" description="LysM" evidence="4">
    <location>
        <begin position="896"/>
        <end position="941"/>
    </location>
</feature>
<sequence>MLVLRAVAVATGVTADWLSSFKHRLSSISDAHDALFHDLLLGQLRSVRASATPSSATPASTLSAASSLHLGILDTTPDNATSTYADNSTTSFVLYTSDSLPTSPGPPSACATALTATIECNSTVPLMSSYDYLFQDTADLEAVCTSACTTALTGYRSAVAINCAGYVFTDSANTTYPSTYVIDTVLGAYELQCLYDSSDAQYCGPVVNEYNATGGLLSLPTDELCTFCTLETLNITLSNPTTFSYPLQDLLSEAVEQCGSGYDSYNVTMVPSGAASAAPTATFGITGPPPMSATCVYTGQNVTITANTTCAALSAQYQVSTNDIRSNNPGLIDGTCAIAAPATLCIPPTCTLYTVQTNDTCDSVAAESGSLTGTNITTVQLISINPELGTYCQSMPALVGDTICMSPNGGWPAVGVTTTAQPSPTPTTVAPVPSPTGPGSTPNCGRWYLTQEGDYCNSIVIANGITLADFLRINPEVNTNCTNLWLGYYYCVAPYPPLASSTTVPIPTTNFSTGTMNFDPLPTANYTPIWYTMTLEQVGVAVPTDVANGTRTLECGYYYDVQSNDTLDSIASEVGLNTSVLVTWNPQLESTAPVANTSICVVFPMGNYTLYNATRPSNADSESTPDCAEWYTVVSGDGCASIEAEFGLTSAQFLELNPGVGADCTTLQLGVSYCVLSIYPPSTSTGPPSNLAAGSFTNCTSYATAESGDTCISLEAAANISFSDLLRWNPELDTACETIELDEAYCVGGGGDACPKLYTVASGDYCSLIETNEDITAAELQALNPWLDSNCDLEVGQVLCVGPSTSPTQTTTMTMTTSATMTSTSAVATPTNIASGSWTNCTAYYTVQSGDSCTAIDEKYDIALSDFLRWNPEVSSTCNNLQLAAYCIQCTPACDKVYTVVSGDYCSEIESAYGITDAQMHALNPWLDSSCDLQVGENLCVG</sequence>